<keyword evidence="4" id="KW-0547">Nucleotide-binding</keyword>
<evidence type="ECO:0000256" key="2">
    <source>
        <dbReference type="ARBA" id="ARBA00022598"/>
    </source>
</evidence>
<dbReference type="PANTHER" id="PTHR23132">
    <property type="entry name" value="D-ALANINE--D-ALANINE LIGASE"/>
    <property type="match status" value="1"/>
</dbReference>
<dbReference type="GO" id="GO:0008716">
    <property type="term" value="F:D-alanine-D-alanine ligase activity"/>
    <property type="evidence" value="ECO:0007669"/>
    <property type="project" value="InterPro"/>
</dbReference>
<dbReference type="SUPFAM" id="SSF52440">
    <property type="entry name" value="PreATP-grasp domain"/>
    <property type="match status" value="1"/>
</dbReference>
<dbReference type="GO" id="GO:0071555">
    <property type="term" value="P:cell wall organization"/>
    <property type="evidence" value="ECO:0007669"/>
    <property type="project" value="UniProtKB-KW"/>
</dbReference>
<dbReference type="InterPro" id="IPR016185">
    <property type="entry name" value="PreATP-grasp_dom_sf"/>
</dbReference>
<dbReference type="InterPro" id="IPR011761">
    <property type="entry name" value="ATP-grasp"/>
</dbReference>
<dbReference type="Proteomes" id="UP000231292">
    <property type="component" value="Unassembled WGS sequence"/>
</dbReference>
<accession>A0A2G9YKJ8</accession>
<evidence type="ECO:0000259" key="5">
    <source>
        <dbReference type="PROSITE" id="PS50975"/>
    </source>
</evidence>
<dbReference type="PANTHER" id="PTHR23132:SF23">
    <property type="entry name" value="D-ALANINE--D-ALANINE LIGASE B"/>
    <property type="match status" value="1"/>
</dbReference>
<keyword evidence="4" id="KW-0067">ATP-binding</keyword>
<organism evidence="6 7">
    <name type="scientific">Candidatus Sherwoodlollariibacterium unditelluris</name>
    <dbReference type="NCBI Taxonomy" id="1974757"/>
    <lineage>
        <taxon>Bacteria</taxon>
        <taxon>Pseudomonadati</taxon>
        <taxon>Candidatus Omnitrophota</taxon>
        <taxon>Candidatus Sherwoodlollariibacterium</taxon>
    </lineage>
</organism>
<dbReference type="AlphaFoldDB" id="A0A2G9YKJ8"/>
<comment type="caution">
    <text evidence="6">The sequence shown here is derived from an EMBL/GenBank/DDBJ whole genome shotgun (WGS) entry which is preliminary data.</text>
</comment>
<keyword evidence="2 6" id="KW-0436">Ligase</keyword>
<dbReference type="Gene3D" id="3.40.50.20">
    <property type="match status" value="1"/>
</dbReference>
<dbReference type="EMBL" id="PCRK01000096">
    <property type="protein sequence ID" value="PIP19243.1"/>
    <property type="molecule type" value="Genomic_DNA"/>
</dbReference>
<dbReference type="Gene3D" id="3.30.1490.20">
    <property type="entry name" value="ATP-grasp fold, A domain"/>
    <property type="match status" value="1"/>
</dbReference>
<protein>
    <submittedName>
        <fullName evidence="6">D-alanine--D-alanine ligase</fullName>
    </submittedName>
</protein>
<feature type="domain" description="ATP-grasp" evidence="5">
    <location>
        <begin position="114"/>
        <end position="320"/>
    </location>
</feature>
<dbReference type="GO" id="GO:0005524">
    <property type="term" value="F:ATP binding"/>
    <property type="evidence" value="ECO:0007669"/>
    <property type="project" value="UniProtKB-UniRule"/>
</dbReference>
<evidence type="ECO:0000313" key="6">
    <source>
        <dbReference type="EMBL" id="PIP19243.1"/>
    </source>
</evidence>
<dbReference type="GO" id="GO:0046872">
    <property type="term" value="F:metal ion binding"/>
    <property type="evidence" value="ECO:0007669"/>
    <property type="project" value="InterPro"/>
</dbReference>
<comment type="similarity">
    <text evidence="1">Belongs to the D-alanine--D-alanine ligase family.</text>
</comment>
<dbReference type="Pfam" id="PF07478">
    <property type="entry name" value="Dala_Dala_lig_C"/>
    <property type="match status" value="1"/>
</dbReference>
<dbReference type="InterPro" id="IPR011095">
    <property type="entry name" value="Dala_Dala_lig_C"/>
</dbReference>
<reference evidence="6 7" key="1">
    <citation type="submission" date="2017-09" db="EMBL/GenBank/DDBJ databases">
        <title>Depth-based differentiation of microbial function through sediment-hosted aquifers and enrichment of novel symbionts in the deep terrestrial subsurface.</title>
        <authorList>
            <person name="Probst A.J."/>
            <person name="Ladd B."/>
            <person name="Jarett J.K."/>
            <person name="Geller-Mcgrath D.E."/>
            <person name="Sieber C.M."/>
            <person name="Emerson J.B."/>
            <person name="Anantharaman K."/>
            <person name="Thomas B.C."/>
            <person name="Malmstrom R."/>
            <person name="Stieglmeier M."/>
            <person name="Klingl A."/>
            <person name="Woyke T."/>
            <person name="Ryan C.M."/>
            <person name="Banfield J.F."/>
        </authorList>
    </citation>
    <scope>NUCLEOTIDE SEQUENCE [LARGE SCALE GENOMIC DNA]</scope>
    <source>
        <strain evidence="6">CG23_combo_of_CG06-09_8_20_14_all_41_10</strain>
    </source>
</reference>
<evidence type="ECO:0000256" key="3">
    <source>
        <dbReference type="ARBA" id="ARBA00023316"/>
    </source>
</evidence>
<sequence>MKTVGLTYDSKTDYKFKEGDPLDANAEFDHPDTIGLIAQAITTNGFRVERIGNVSNLLEKLGSLNVDIVFNISEGMFGRNRESQVPAILEMAGIPFVGADALTLGLTLDKVIAKKIFIADKIPTPNFFEVNSKEQLNNTNHYKFPLIVKPRFEGSSKGLSENSRVQTKEELDKQVEYVINAYKQPALIEEFISGQEFTVAIIGNDEPEIMPVVQIKIDGKLKLNDKFYTFARITSDRLEYVCPAKISVELKKVLDGLALRVYRAVECRDFGRVDFRVDQEGRPYVLEINPLPSLSKEDVFMLLAKAVGITYEQMIGKILDSALKRYNFD</sequence>
<evidence type="ECO:0000256" key="4">
    <source>
        <dbReference type="PROSITE-ProRule" id="PRU00409"/>
    </source>
</evidence>
<dbReference type="SUPFAM" id="SSF56059">
    <property type="entry name" value="Glutathione synthetase ATP-binding domain-like"/>
    <property type="match status" value="1"/>
</dbReference>
<keyword evidence="3" id="KW-0961">Cell wall biogenesis/degradation</keyword>
<name>A0A2G9YKJ8_9BACT</name>
<dbReference type="InterPro" id="IPR013815">
    <property type="entry name" value="ATP_grasp_subdomain_1"/>
</dbReference>
<proteinExistence type="inferred from homology"/>
<dbReference type="PROSITE" id="PS50975">
    <property type="entry name" value="ATP_GRASP"/>
    <property type="match status" value="1"/>
</dbReference>
<dbReference type="Gene3D" id="3.30.470.20">
    <property type="entry name" value="ATP-grasp fold, B domain"/>
    <property type="match status" value="1"/>
</dbReference>
<evidence type="ECO:0000313" key="7">
    <source>
        <dbReference type="Proteomes" id="UP000231292"/>
    </source>
</evidence>
<gene>
    <name evidence="6" type="ORF">COX41_03965</name>
</gene>
<evidence type="ECO:0000256" key="1">
    <source>
        <dbReference type="ARBA" id="ARBA00010871"/>
    </source>
</evidence>